<evidence type="ECO:0000256" key="3">
    <source>
        <dbReference type="ARBA" id="ARBA00008961"/>
    </source>
</evidence>
<reference evidence="10 11" key="1">
    <citation type="journal article" date="2023" name="Plants (Basel)">
        <title>Bridging the Gap: Combining Genomics and Transcriptomics Approaches to Understand Stylosanthes scabra, an Orphan Legume from the Brazilian Caatinga.</title>
        <authorList>
            <person name="Ferreira-Neto J.R.C."/>
            <person name="da Silva M.D."/>
            <person name="Binneck E."/>
            <person name="de Melo N.F."/>
            <person name="da Silva R.H."/>
            <person name="de Melo A.L.T.M."/>
            <person name="Pandolfi V."/>
            <person name="Bustamante F.O."/>
            <person name="Brasileiro-Vidal A.C."/>
            <person name="Benko-Iseppon A.M."/>
        </authorList>
    </citation>
    <scope>NUCLEOTIDE SEQUENCE [LARGE SCALE GENOMIC DNA]</scope>
    <source>
        <tissue evidence="10">Leaves</tissue>
    </source>
</reference>
<evidence type="ECO:0000256" key="6">
    <source>
        <dbReference type="ARBA" id="ARBA00022989"/>
    </source>
</evidence>
<dbReference type="Pfam" id="PF06842">
    <property type="entry name" value="DUF1242"/>
    <property type="match status" value="1"/>
</dbReference>
<gene>
    <name evidence="10" type="ORF">PIB30_071624</name>
</gene>
<dbReference type="InterPro" id="IPR009653">
    <property type="entry name" value="Ksh1"/>
</dbReference>
<protein>
    <recommendedName>
        <fullName evidence="9">Protein kish</fullName>
    </recommendedName>
</protein>
<comment type="similarity">
    <text evidence="3 9">Belongs to the KISH family.</text>
</comment>
<dbReference type="Proteomes" id="UP001341840">
    <property type="component" value="Unassembled WGS sequence"/>
</dbReference>
<keyword evidence="4 9" id="KW-0812">Transmembrane</keyword>
<comment type="function">
    <text evidence="1 9">Involved in the early part of the secretory pathway.</text>
</comment>
<keyword evidence="5" id="KW-0732">Signal</keyword>
<evidence type="ECO:0000256" key="9">
    <source>
        <dbReference type="RuleBase" id="RU910717"/>
    </source>
</evidence>
<evidence type="ECO:0000313" key="10">
    <source>
        <dbReference type="EMBL" id="MED6113527.1"/>
    </source>
</evidence>
<keyword evidence="8 9" id="KW-0472">Membrane</keyword>
<keyword evidence="11" id="KW-1185">Reference proteome</keyword>
<evidence type="ECO:0000256" key="7">
    <source>
        <dbReference type="ARBA" id="ARBA00023034"/>
    </source>
</evidence>
<proteinExistence type="inferred from homology"/>
<organism evidence="10 11">
    <name type="scientific">Stylosanthes scabra</name>
    <dbReference type="NCBI Taxonomy" id="79078"/>
    <lineage>
        <taxon>Eukaryota</taxon>
        <taxon>Viridiplantae</taxon>
        <taxon>Streptophyta</taxon>
        <taxon>Embryophyta</taxon>
        <taxon>Tracheophyta</taxon>
        <taxon>Spermatophyta</taxon>
        <taxon>Magnoliopsida</taxon>
        <taxon>eudicotyledons</taxon>
        <taxon>Gunneridae</taxon>
        <taxon>Pentapetalae</taxon>
        <taxon>rosids</taxon>
        <taxon>fabids</taxon>
        <taxon>Fabales</taxon>
        <taxon>Fabaceae</taxon>
        <taxon>Papilionoideae</taxon>
        <taxon>50 kb inversion clade</taxon>
        <taxon>dalbergioids sensu lato</taxon>
        <taxon>Dalbergieae</taxon>
        <taxon>Pterocarpus clade</taxon>
        <taxon>Stylosanthes</taxon>
    </lineage>
</organism>
<comment type="subcellular location">
    <subcellularLocation>
        <location evidence="2">Golgi apparatus membrane</location>
        <topology evidence="2">Single-pass type I membrane protein</topology>
    </subcellularLocation>
</comment>
<evidence type="ECO:0000313" key="11">
    <source>
        <dbReference type="Proteomes" id="UP001341840"/>
    </source>
</evidence>
<accession>A0ABU6QNX3</accession>
<dbReference type="InterPro" id="IPR051523">
    <property type="entry name" value="KISH_domain"/>
</dbReference>
<comment type="caution">
    <text evidence="10">The sequence shown here is derived from an EMBL/GenBank/DDBJ whole genome shotgun (WGS) entry which is preliminary data.</text>
</comment>
<feature type="transmembrane region" description="Helical" evidence="9">
    <location>
        <begin position="6"/>
        <end position="24"/>
    </location>
</feature>
<dbReference type="EMBL" id="JASCZI010000831">
    <property type="protein sequence ID" value="MED6113527.1"/>
    <property type="molecule type" value="Genomic_DNA"/>
</dbReference>
<name>A0ABU6QNX3_9FABA</name>
<evidence type="ECO:0000256" key="4">
    <source>
        <dbReference type="ARBA" id="ARBA00022692"/>
    </source>
</evidence>
<keyword evidence="6 9" id="KW-1133">Transmembrane helix</keyword>
<dbReference type="PANTHER" id="PTHR13229">
    <property type="entry name" value="PROTEIN KISH-A"/>
    <property type="match status" value="1"/>
</dbReference>
<keyword evidence="7" id="KW-0333">Golgi apparatus</keyword>
<evidence type="ECO:0000256" key="8">
    <source>
        <dbReference type="ARBA" id="ARBA00023136"/>
    </source>
</evidence>
<evidence type="ECO:0000256" key="2">
    <source>
        <dbReference type="ARBA" id="ARBA00004614"/>
    </source>
</evidence>
<sequence>MSALFNFHSFLTVILLGICACTYFKMQFPAILEQRTGGAVKSVGIRRLLYDGCVNNLLLSYLYL</sequence>
<evidence type="ECO:0000256" key="1">
    <source>
        <dbReference type="ARBA" id="ARBA00002154"/>
    </source>
</evidence>
<evidence type="ECO:0000256" key="5">
    <source>
        <dbReference type="ARBA" id="ARBA00022729"/>
    </source>
</evidence>